<sequence>MLYARSATGIAPSLNARFNLMGKKLEFAGGRKNNQLRNNVLLPKGTPGDW</sequence>
<evidence type="ECO:0000313" key="1">
    <source>
        <dbReference type="EMBL" id="WAQ85153.1"/>
    </source>
</evidence>
<keyword evidence="2" id="KW-1185">Reference proteome</keyword>
<name>A0ABY7CLF3_9BASI</name>
<evidence type="ECO:0000313" key="2">
    <source>
        <dbReference type="Proteomes" id="UP001164743"/>
    </source>
</evidence>
<organism evidence="1 2">
    <name type="scientific">Puccinia triticina</name>
    <dbReference type="NCBI Taxonomy" id="208348"/>
    <lineage>
        <taxon>Eukaryota</taxon>
        <taxon>Fungi</taxon>
        <taxon>Dikarya</taxon>
        <taxon>Basidiomycota</taxon>
        <taxon>Pucciniomycotina</taxon>
        <taxon>Pucciniomycetes</taxon>
        <taxon>Pucciniales</taxon>
        <taxon>Pucciniaceae</taxon>
        <taxon>Puccinia</taxon>
    </lineage>
</organism>
<dbReference type="EMBL" id="CP110425">
    <property type="protein sequence ID" value="WAQ85153.1"/>
    <property type="molecule type" value="Genomic_DNA"/>
</dbReference>
<protein>
    <submittedName>
        <fullName evidence="1">Uncharacterized protein</fullName>
    </submittedName>
</protein>
<gene>
    <name evidence="1" type="ORF">PtA15_5A727</name>
</gene>
<dbReference type="Proteomes" id="UP001164743">
    <property type="component" value="Chromosome 5A"/>
</dbReference>
<reference evidence="1" key="1">
    <citation type="submission" date="2022-10" db="EMBL/GenBank/DDBJ databases">
        <title>Puccinia triticina Genome sequencing and assembly.</title>
        <authorList>
            <person name="Li C."/>
        </authorList>
    </citation>
    <scope>NUCLEOTIDE SEQUENCE</scope>
    <source>
        <strain evidence="1">Pt15</strain>
    </source>
</reference>
<accession>A0ABY7CLF3</accession>
<proteinExistence type="predicted"/>
<dbReference type="GeneID" id="77810414"/>
<dbReference type="RefSeq" id="XP_053020708.1">
    <property type="nucleotide sequence ID" value="XM_053169519.1"/>
</dbReference>